<proteinExistence type="predicted"/>
<feature type="coiled-coil region" evidence="6">
    <location>
        <begin position="276"/>
        <end position="303"/>
    </location>
</feature>
<sequence>MIRAGNYSFGENFEIFDNLLEGVSVYEPVYDDKGKIHDFIVKYVNSAAIAGSGNSCKYYIDKYISNLYGSDVLELHFKMYEDLIVTAKSKIFKAYLPPLNRYYQISGFSTRDGLFVLLGVDITDHEKIGRGLNCTGDTSEIEDHKKEPNDKLKSEIKDGNIKKILKENEEKFRLIFNRADDMISLNLMNEDGTPGKFIEINDTGIKRLGYSKEEFLNMTPYDIDREYETRRALAKPTKEHHVTFETVHTTKDSQRIPVEITAHIINYNGKNVGLSISRDISERKKAEDSLKESENRYRKLLENCFDAVVFHSEGKVIWANNTAMDLLGVKNTEKLANMSLIDFVHPDYKEIVIERINNMVENKAVPPIEEKFLSVDGKVIDVEVLAAGFTYNRKKAVQVVFRDISKRKETEKALKDFAILQAKIMRALKDSEEKFRLIFNNANDMISLSEIDANGMPGKYIEINEVGVERLGYAKEELLNMSPVDIVAPDKRAEMPFNAVALTKNGYSNFEIVHITKDGRRIPVEVNGHTIKYKGKKVYLTVCRDITRHKLLVNALKESEEKFREIFHNANDMITLHKMNENGMPGKFIEVNEVGCNRLGYTNEEFQNISPVNIVAPDKRVEMASHAIEIWTNGYAKFEIVHITKDGKRIPVEINTHIFKFRGETVALGISRDITERKDAEEKLKKLLNKLSYLNEESEQFIYTTANYLQEHLEIITDITKQLKHDYEDKLDVNIENSINCIADESDHLKQMILNLLE</sequence>
<evidence type="ECO:0000259" key="8">
    <source>
        <dbReference type="PROSITE" id="PS50113"/>
    </source>
</evidence>
<dbReference type="PANTHER" id="PTHR43304:SF1">
    <property type="entry name" value="PAC DOMAIN-CONTAINING PROTEIN"/>
    <property type="match status" value="1"/>
</dbReference>
<dbReference type="InterPro" id="IPR001610">
    <property type="entry name" value="PAC"/>
</dbReference>
<name>A0A9E5DLH6_9EURY</name>
<dbReference type="Pfam" id="PF13426">
    <property type="entry name" value="PAS_9"/>
    <property type="match status" value="4"/>
</dbReference>
<dbReference type="InterPro" id="IPR000014">
    <property type="entry name" value="PAS"/>
</dbReference>
<keyword evidence="5" id="KW-0418">Kinase</keyword>
<keyword evidence="6" id="KW-0175">Coiled coil</keyword>
<evidence type="ECO:0000256" key="3">
    <source>
        <dbReference type="ARBA" id="ARBA00022553"/>
    </source>
</evidence>
<evidence type="ECO:0000256" key="1">
    <source>
        <dbReference type="ARBA" id="ARBA00000085"/>
    </source>
</evidence>
<reference evidence="9" key="1">
    <citation type="submission" date="2022-12" db="EMBL/GenBank/DDBJ databases">
        <title>Reclassification of two methanogenic archaea species isolated from the Kolyma lowland permafrost.</title>
        <authorList>
            <person name="Trubitsyn V.E."/>
            <person name="Rivkina E.M."/>
            <person name="Shcherbakova V.A."/>
        </authorList>
    </citation>
    <scope>NUCLEOTIDE SEQUENCE</scope>
    <source>
        <strain evidence="9">M2</strain>
        <strain evidence="10">MK4</strain>
    </source>
</reference>
<dbReference type="AlphaFoldDB" id="A0A9E5DLH6"/>
<feature type="domain" description="PAS" evidence="7">
    <location>
        <begin position="431"/>
        <end position="495"/>
    </location>
</feature>
<keyword evidence="3" id="KW-0597">Phosphoprotein</keyword>
<protein>
    <recommendedName>
        <fullName evidence="2">histidine kinase</fullName>
        <ecNumber evidence="2">2.7.13.3</ecNumber>
    </recommendedName>
</protein>
<evidence type="ECO:0000256" key="6">
    <source>
        <dbReference type="SAM" id="Coils"/>
    </source>
</evidence>
<dbReference type="Gene3D" id="3.30.450.20">
    <property type="entry name" value="PAS domain"/>
    <property type="match status" value="4"/>
</dbReference>
<evidence type="ECO:0000313" key="11">
    <source>
        <dbReference type="Proteomes" id="UP001068021"/>
    </source>
</evidence>
<dbReference type="SMART" id="SM00086">
    <property type="entry name" value="PAC"/>
    <property type="match status" value="4"/>
</dbReference>
<evidence type="ECO:0000256" key="4">
    <source>
        <dbReference type="ARBA" id="ARBA00022679"/>
    </source>
</evidence>
<dbReference type="PANTHER" id="PTHR43304">
    <property type="entry name" value="PHYTOCHROME-LIKE PROTEIN CPH1"/>
    <property type="match status" value="1"/>
</dbReference>
<dbReference type="InterPro" id="IPR035965">
    <property type="entry name" value="PAS-like_dom_sf"/>
</dbReference>
<accession>A0A9E5DLH6</accession>
<comment type="caution">
    <text evidence="9">The sequence shown here is derived from an EMBL/GenBank/DDBJ whole genome shotgun (WGS) entry which is preliminary data.</text>
</comment>
<organism evidence="9 11">
    <name type="scientific">Methanobacterium veterum</name>
    <dbReference type="NCBI Taxonomy" id="408577"/>
    <lineage>
        <taxon>Archaea</taxon>
        <taxon>Methanobacteriati</taxon>
        <taxon>Methanobacteriota</taxon>
        <taxon>Methanomada group</taxon>
        <taxon>Methanobacteria</taxon>
        <taxon>Methanobacteriales</taxon>
        <taxon>Methanobacteriaceae</taxon>
        <taxon>Methanobacterium</taxon>
    </lineage>
</organism>
<dbReference type="InterPro" id="IPR052162">
    <property type="entry name" value="Sensor_kinase/Photoreceptor"/>
</dbReference>
<dbReference type="Proteomes" id="UP001068021">
    <property type="component" value="Unassembled WGS sequence"/>
</dbReference>
<evidence type="ECO:0000256" key="2">
    <source>
        <dbReference type="ARBA" id="ARBA00012438"/>
    </source>
</evidence>
<gene>
    <name evidence="10" type="ORF">O3H35_12500</name>
    <name evidence="9" type="ORF">O3H54_15990</name>
</gene>
<dbReference type="EC" id="2.7.13.3" evidence="2"/>
<dbReference type="EMBL" id="JAPVER010000020">
    <property type="protein sequence ID" value="MCZ3367393.1"/>
    <property type="molecule type" value="Genomic_DNA"/>
</dbReference>
<dbReference type="GO" id="GO:0004673">
    <property type="term" value="F:protein histidine kinase activity"/>
    <property type="evidence" value="ECO:0007669"/>
    <property type="project" value="UniProtKB-EC"/>
</dbReference>
<dbReference type="PROSITE" id="PS50112">
    <property type="entry name" value="PAS"/>
    <property type="match status" value="2"/>
</dbReference>
<feature type="domain" description="PAS" evidence="7">
    <location>
        <begin position="293"/>
        <end position="363"/>
    </location>
</feature>
<feature type="coiled-coil region" evidence="6">
    <location>
        <begin position="670"/>
        <end position="697"/>
    </location>
</feature>
<evidence type="ECO:0000256" key="5">
    <source>
        <dbReference type="ARBA" id="ARBA00022777"/>
    </source>
</evidence>
<dbReference type="InterPro" id="IPR000700">
    <property type="entry name" value="PAS-assoc_C"/>
</dbReference>
<evidence type="ECO:0000259" key="7">
    <source>
        <dbReference type="PROSITE" id="PS50112"/>
    </source>
</evidence>
<evidence type="ECO:0000313" key="10">
    <source>
        <dbReference type="EMBL" id="MCZ3373459.1"/>
    </source>
</evidence>
<keyword evidence="11" id="KW-1185">Reference proteome</keyword>
<feature type="domain" description="PAC" evidence="8">
    <location>
        <begin position="636"/>
        <end position="686"/>
    </location>
</feature>
<dbReference type="RefSeq" id="WP_052376282.1">
    <property type="nucleotide sequence ID" value="NZ_JAPVER010000020.1"/>
</dbReference>
<dbReference type="CDD" id="cd00130">
    <property type="entry name" value="PAS"/>
    <property type="match status" value="4"/>
</dbReference>
<comment type="catalytic activity">
    <reaction evidence="1">
        <text>ATP + protein L-histidine = ADP + protein N-phospho-L-histidine.</text>
        <dbReference type="EC" id="2.7.13.3"/>
    </reaction>
</comment>
<feature type="domain" description="PAC" evidence="8">
    <location>
        <begin position="240"/>
        <end position="292"/>
    </location>
</feature>
<dbReference type="NCBIfam" id="TIGR00229">
    <property type="entry name" value="sensory_box"/>
    <property type="match status" value="4"/>
</dbReference>
<keyword evidence="4" id="KW-0808">Transferase</keyword>
<dbReference type="SMART" id="SM00091">
    <property type="entry name" value="PAS"/>
    <property type="match status" value="4"/>
</dbReference>
<dbReference type="Proteomes" id="UP001074446">
    <property type="component" value="Unassembled WGS sequence"/>
</dbReference>
<dbReference type="EMBL" id="JAPVES010000030">
    <property type="protein sequence ID" value="MCZ3373459.1"/>
    <property type="molecule type" value="Genomic_DNA"/>
</dbReference>
<evidence type="ECO:0000313" key="9">
    <source>
        <dbReference type="EMBL" id="MCZ3367393.1"/>
    </source>
</evidence>
<dbReference type="PROSITE" id="PS50113">
    <property type="entry name" value="PAC"/>
    <property type="match status" value="2"/>
</dbReference>
<dbReference type="SUPFAM" id="SSF55785">
    <property type="entry name" value="PYP-like sensor domain (PAS domain)"/>
    <property type="match status" value="4"/>
</dbReference>